<dbReference type="Gene3D" id="1.10.3230.30">
    <property type="entry name" value="Phage gp6-like head-tail connector protein"/>
    <property type="match status" value="1"/>
</dbReference>
<dbReference type="Pfam" id="PF05135">
    <property type="entry name" value="Phage_connect_1"/>
    <property type="match status" value="1"/>
</dbReference>
<dbReference type="PATRIC" id="fig|1122219.3.peg.2883"/>
<dbReference type="AlphaFoldDB" id="A0A0J6WUM4"/>
<sequence length="91" mass="10543">MAVTRDEAKLYLRIDNDVEDALIDNLIQSSTTTVENVLRHPLSDYTTLPEDIKTAILYGVAYLYENRDTADFDAMIKLMRAMLFSYRDEVF</sequence>
<organism evidence="1 2">
    <name type="scientific">Megasphaera cerevisiae DSM 20462</name>
    <dbReference type="NCBI Taxonomy" id="1122219"/>
    <lineage>
        <taxon>Bacteria</taxon>
        <taxon>Bacillati</taxon>
        <taxon>Bacillota</taxon>
        <taxon>Negativicutes</taxon>
        <taxon>Veillonellales</taxon>
        <taxon>Veillonellaceae</taxon>
        <taxon>Megasphaera</taxon>
    </lineage>
</organism>
<reference evidence="1 2" key="1">
    <citation type="submission" date="2015-06" db="EMBL/GenBank/DDBJ databases">
        <title>Draft genome sequence of beer spoilage bacterium Megasphaera cerevisiae type strain 20462.</title>
        <authorList>
            <person name="Kutumbaka K."/>
            <person name="Pasmowitz J."/>
            <person name="Mategko J."/>
            <person name="Reyes D."/>
            <person name="Friedrich A."/>
            <person name="Han S."/>
            <person name="Martens-Habbena W."/>
            <person name="Neal-McKinney J."/>
            <person name="Janagama H.K."/>
            <person name="Nadala C."/>
            <person name="Samadpour M."/>
        </authorList>
    </citation>
    <scope>NUCLEOTIDE SEQUENCE [LARGE SCALE GENOMIC DNA]</scope>
    <source>
        <strain evidence="1 2">DSM 20462</strain>
    </source>
</reference>
<comment type="caution">
    <text evidence="1">The sequence shown here is derived from an EMBL/GenBank/DDBJ whole genome shotgun (WGS) entry which is preliminary data.</text>
</comment>
<keyword evidence="2" id="KW-1185">Reference proteome</keyword>
<dbReference type="NCBIfam" id="TIGR01560">
    <property type="entry name" value="put_DNA_pack"/>
    <property type="match status" value="1"/>
</dbReference>
<proteinExistence type="predicted"/>
<dbReference type="STRING" id="39029.BSR42_11650"/>
<dbReference type="RefSeq" id="WP_048515346.1">
    <property type="nucleotide sequence ID" value="NZ_LEKT01000062.1"/>
</dbReference>
<evidence type="ECO:0000313" key="2">
    <source>
        <dbReference type="Proteomes" id="UP000036503"/>
    </source>
</evidence>
<dbReference type="Proteomes" id="UP000036503">
    <property type="component" value="Unassembled WGS sequence"/>
</dbReference>
<protein>
    <recommendedName>
        <fullName evidence="3">Phage gp6-like head-tail connector protein</fullName>
    </recommendedName>
</protein>
<dbReference type="EMBL" id="LEKT01000062">
    <property type="protein sequence ID" value="KMO85472.1"/>
    <property type="molecule type" value="Genomic_DNA"/>
</dbReference>
<dbReference type="CDD" id="cd08054">
    <property type="entry name" value="gp6"/>
    <property type="match status" value="1"/>
</dbReference>
<dbReference type="InterPro" id="IPR006450">
    <property type="entry name" value="Phage_HK97_gp6-like"/>
</dbReference>
<dbReference type="OrthoDB" id="5654at2"/>
<name>A0A0J6WUM4_9FIRM</name>
<evidence type="ECO:0000313" key="1">
    <source>
        <dbReference type="EMBL" id="KMO85472.1"/>
    </source>
</evidence>
<gene>
    <name evidence="1" type="ORF">AB840_13355</name>
</gene>
<dbReference type="InterPro" id="IPR021146">
    <property type="entry name" value="Phage_gp6-like_head-tail"/>
</dbReference>
<dbReference type="InParanoid" id="A0A0J6WUM4"/>
<evidence type="ECO:0008006" key="3">
    <source>
        <dbReference type="Google" id="ProtNLM"/>
    </source>
</evidence>
<accession>A0A0J6WUM4</accession>